<dbReference type="PROSITE" id="PS51257">
    <property type="entry name" value="PROKAR_LIPOPROTEIN"/>
    <property type="match status" value="1"/>
</dbReference>
<dbReference type="AlphaFoldDB" id="M1MPB6"/>
<evidence type="ECO:0000259" key="2">
    <source>
        <dbReference type="Pfam" id="PF12010"/>
    </source>
</evidence>
<evidence type="ECO:0000313" key="4">
    <source>
        <dbReference type="Proteomes" id="UP000011728"/>
    </source>
</evidence>
<dbReference type="STRING" id="36745.CLSAP_40820"/>
<dbReference type="eggNOG" id="COG1653">
    <property type="taxonomic scope" value="Bacteria"/>
</dbReference>
<name>M1MPB6_9CLOT</name>
<dbReference type="Pfam" id="PF12010">
    <property type="entry name" value="DUF3502"/>
    <property type="match status" value="1"/>
</dbReference>
<dbReference type="InterPro" id="IPR022627">
    <property type="entry name" value="DUF3502"/>
</dbReference>
<dbReference type="PANTHER" id="PTHR43649:SF17">
    <property type="entry name" value="ABC TRANSPORTER SOLUTE BINDING PROTEIN-SUGAR TRANSPORT"/>
    <property type="match status" value="1"/>
</dbReference>
<reference evidence="3 4" key="1">
    <citation type="submission" date="2013-02" db="EMBL/GenBank/DDBJ databases">
        <title>Genome sequence of Clostridium saccharoperbutylacetonicum N1-4(HMT).</title>
        <authorList>
            <person name="Poehlein A."/>
            <person name="Daniel R."/>
        </authorList>
    </citation>
    <scope>NUCLEOTIDE SEQUENCE [LARGE SCALE GENOMIC DNA]</scope>
    <source>
        <strain evidence="4">N1-4(HMT)</strain>
    </source>
</reference>
<dbReference type="Proteomes" id="UP000011728">
    <property type="component" value="Chromosome"/>
</dbReference>
<evidence type="ECO:0000313" key="3">
    <source>
        <dbReference type="EMBL" id="AGF58068.1"/>
    </source>
</evidence>
<dbReference type="Pfam" id="PF01547">
    <property type="entry name" value="SBP_bac_1"/>
    <property type="match status" value="1"/>
</dbReference>
<protein>
    <submittedName>
        <fullName evidence="3">ABC-type sugar transport system, periplasmic component</fullName>
    </submittedName>
</protein>
<dbReference type="KEGG" id="csr:Cspa_c43150"/>
<dbReference type="OrthoDB" id="2636783at2"/>
<dbReference type="PANTHER" id="PTHR43649">
    <property type="entry name" value="ARABINOSE-BINDING PROTEIN-RELATED"/>
    <property type="match status" value="1"/>
</dbReference>
<keyword evidence="4" id="KW-1185">Reference proteome</keyword>
<dbReference type="EMBL" id="CP004121">
    <property type="protein sequence ID" value="AGF58068.1"/>
    <property type="molecule type" value="Genomic_DNA"/>
</dbReference>
<keyword evidence="1" id="KW-0732">Signal</keyword>
<gene>
    <name evidence="3" type="ORF">Cspa_c43150</name>
</gene>
<feature type="chain" id="PRO_5004015616" evidence="1">
    <location>
        <begin position="25"/>
        <end position="508"/>
    </location>
</feature>
<feature type="domain" description="DUF3502" evidence="2">
    <location>
        <begin position="430"/>
        <end position="497"/>
    </location>
</feature>
<keyword evidence="3" id="KW-0813">Transport</keyword>
<accession>M1MPB6</accession>
<sequence length="508" mass="57734">MYRKTPLFAAVLLSLILFQSCSNVINEKTNKNNETTTELKLSFITFSSIPKDLDLVNAEINKITKEKINATIKLEPIISSEYSQQINLKLNSNENLDIFLTGTLSGLFDYPILASKGKLYPLDDLIKNKGEGINSALGNEYLNSSKIHGKIYGIPTIKDMATEHGVKIEKELLDKYKIDAQKIKNLEDLEEAMKTIHDNEPNKYFGIMGGTSIVDSLGVAAFGDNLVDGYGVLMNPNELKVVDYYETKEYADLLKKIRRWYELGYIYPDIVTNKENDVLLMRENKLYGATAYINPITKYLQKKSVGFPVEVVTIYPAIKRTSTITNFMWAIPSYSKNTEKAMEFLNLMYTDKDLINLLDYGIEGTHYKKVKDSEEIIERISDNSTGENGYNLDQEYMFGNEFLSHIWDGNPKDIWGQIDFFNKNAEKSKATGFLFDATPVMVEYTEVSRIVSEYKPALENGAVDPDKVLPEFISRLKVAGIDKIVSEKQKQLDKWAKDTPIKRVAMPQ</sequence>
<feature type="signal peptide" evidence="1">
    <location>
        <begin position="1"/>
        <end position="24"/>
    </location>
</feature>
<dbReference type="InterPro" id="IPR006059">
    <property type="entry name" value="SBP"/>
</dbReference>
<keyword evidence="3" id="KW-0762">Sugar transport</keyword>
<dbReference type="InterPro" id="IPR050490">
    <property type="entry name" value="Bact_solute-bd_prot1"/>
</dbReference>
<proteinExistence type="predicted"/>
<dbReference type="RefSeq" id="WP_015394379.1">
    <property type="nucleotide sequence ID" value="NC_020291.1"/>
</dbReference>
<dbReference type="PATRIC" id="fig|931276.5.peg.4346"/>
<evidence type="ECO:0000256" key="1">
    <source>
        <dbReference type="SAM" id="SignalP"/>
    </source>
</evidence>
<dbReference type="SUPFAM" id="SSF53850">
    <property type="entry name" value="Periplasmic binding protein-like II"/>
    <property type="match status" value="1"/>
</dbReference>
<organism evidence="3 4">
    <name type="scientific">Clostridium saccharoperbutylacetonicum N1-4(HMT)</name>
    <dbReference type="NCBI Taxonomy" id="931276"/>
    <lineage>
        <taxon>Bacteria</taxon>
        <taxon>Bacillati</taxon>
        <taxon>Bacillota</taxon>
        <taxon>Clostridia</taxon>
        <taxon>Eubacteriales</taxon>
        <taxon>Clostridiaceae</taxon>
        <taxon>Clostridium</taxon>
    </lineage>
</organism>
<dbReference type="Gene3D" id="3.40.190.10">
    <property type="entry name" value="Periplasmic binding protein-like II"/>
    <property type="match status" value="1"/>
</dbReference>
<dbReference type="HOGENOM" id="CLU_037301_1_0_9"/>